<dbReference type="PANTHER" id="PTHR11475">
    <property type="entry name" value="OXIDASE/PEROXIDASE"/>
    <property type="match status" value="1"/>
</dbReference>
<name>A0A158Q370_DRAME</name>
<dbReference type="InterPro" id="IPR013783">
    <property type="entry name" value="Ig-like_fold"/>
</dbReference>
<evidence type="ECO:0000256" key="11">
    <source>
        <dbReference type="ARBA" id="ARBA00022837"/>
    </source>
</evidence>
<keyword evidence="4" id="KW-0964">Secreted</keyword>
<comment type="catalytic activity">
    <reaction evidence="20">
        <text>L-tyrosyl-[protein] + bromide + H2O2 + H(+) = 3-bromo-L-tyrosyl-[protein] + 2 H2O</text>
        <dbReference type="Rhea" id="RHEA:69360"/>
        <dbReference type="Rhea" id="RHEA-COMP:10136"/>
        <dbReference type="Rhea" id="RHEA-COMP:17686"/>
        <dbReference type="ChEBI" id="CHEBI:15377"/>
        <dbReference type="ChEBI" id="CHEBI:15378"/>
        <dbReference type="ChEBI" id="CHEBI:15858"/>
        <dbReference type="ChEBI" id="CHEBI:16240"/>
        <dbReference type="ChEBI" id="CHEBI:46858"/>
        <dbReference type="ChEBI" id="CHEBI:183512"/>
    </reaction>
    <physiologicalReaction direction="left-to-right" evidence="20">
        <dbReference type="Rhea" id="RHEA:69361"/>
    </physiologicalReaction>
</comment>
<dbReference type="Gene3D" id="2.60.40.10">
    <property type="entry name" value="Immunoglobulins"/>
    <property type="match status" value="2"/>
</dbReference>
<feature type="binding site" description="axial binding residue" evidence="23">
    <location>
        <position position="964"/>
    </location>
    <ligand>
        <name>heme b</name>
        <dbReference type="ChEBI" id="CHEBI:60344"/>
    </ligand>
    <ligandPart>
        <name>Fe</name>
        <dbReference type="ChEBI" id="CHEBI:18248"/>
    </ligandPart>
</feature>
<dbReference type="FunFam" id="2.60.40.10:FF:000032">
    <property type="entry name" value="palladin isoform X1"/>
    <property type="match status" value="1"/>
</dbReference>
<evidence type="ECO:0000256" key="7">
    <source>
        <dbReference type="ARBA" id="ARBA00022617"/>
    </source>
</evidence>
<dbReference type="SMART" id="SM00408">
    <property type="entry name" value="IGc2"/>
    <property type="match status" value="2"/>
</dbReference>
<dbReference type="SUPFAM" id="SSF52058">
    <property type="entry name" value="L domain-like"/>
    <property type="match status" value="1"/>
</dbReference>
<dbReference type="PROSITE" id="PS50292">
    <property type="entry name" value="PEROXIDASE_3"/>
    <property type="match status" value="1"/>
</dbReference>
<dbReference type="SMART" id="SM00369">
    <property type="entry name" value="LRR_TYP"/>
    <property type="match status" value="2"/>
</dbReference>
<evidence type="ECO:0000256" key="20">
    <source>
        <dbReference type="ARBA" id="ARBA00048887"/>
    </source>
</evidence>
<comment type="catalytic activity">
    <reaction evidence="17">
        <text>bromide + H2O2 = hypobromite + H2O</text>
        <dbReference type="Rhea" id="RHEA:66016"/>
        <dbReference type="ChEBI" id="CHEBI:15377"/>
        <dbReference type="ChEBI" id="CHEBI:15858"/>
        <dbReference type="ChEBI" id="CHEBI:16240"/>
        <dbReference type="ChEBI" id="CHEBI:29250"/>
    </reaction>
    <physiologicalReaction direction="left-to-right" evidence="17">
        <dbReference type="Rhea" id="RHEA:66017"/>
    </physiologicalReaction>
</comment>
<dbReference type="Proteomes" id="UP000038040">
    <property type="component" value="Unplaced"/>
</dbReference>
<dbReference type="PROSITE" id="PS50835">
    <property type="entry name" value="IG_LIKE"/>
    <property type="match status" value="2"/>
</dbReference>
<dbReference type="SMART" id="SM00409">
    <property type="entry name" value="IG"/>
    <property type="match status" value="2"/>
</dbReference>
<evidence type="ECO:0000256" key="15">
    <source>
        <dbReference type="ARBA" id="ARBA00023180"/>
    </source>
</evidence>
<keyword evidence="16" id="KW-0393">Immunoglobulin domain</keyword>
<keyword evidence="9 24" id="KW-0732">Signal</keyword>
<dbReference type="SUPFAM" id="SSF48113">
    <property type="entry name" value="Heme-dependent peroxidases"/>
    <property type="match status" value="1"/>
</dbReference>
<dbReference type="Pfam" id="PF03098">
    <property type="entry name" value="An_peroxidase"/>
    <property type="match status" value="1"/>
</dbReference>
<dbReference type="InterPro" id="IPR000483">
    <property type="entry name" value="Cys-rich_flank_reg_C"/>
</dbReference>
<evidence type="ECO:0000256" key="3">
    <source>
        <dbReference type="ARBA" id="ARBA00009588"/>
    </source>
</evidence>
<organism evidence="27 29">
    <name type="scientific">Dracunculus medinensis</name>
    <name type="common">Guinea worm</name>
    <dbReference type="NCBI Taxonomy" id="318479"/>
    <lineage>
        <taxon>Eukaryota</taxon>
        <taxon>Metazoa</taxon>
        <taxon>Ecdysozoa</taxon>
        <taxon>Nematoda</taxon>
        <taxon>Chromadorea</taxon>
        <taxon>Rhabditida</taxon>
        <taxon>Spirurina</taxon>
        <taxon>Dracunculoidea</taxon>
        <taxon>Dracunculidae</taxon>
        <taxon>Dracunculus</taxon>
    </lineage>
</organism>
<dbReference type="GO" id="GO:0046872">
    <property type="term" value="F:metal ion binding"/>
    <property type="evidence" value="ECO:0007669"/>
    <property type="project" value="UniProtKB-KW"/>
</dbReference>
<evidence type="ECO:0000256" key="18">
    <source>
        <dbReference type="ARBA" id="ARBA00047610"/>
    </source>
</evidence>
<feature type="domain" description="Ig-like" evidence="25">
    <location>
        <begin position="300"/>
        <end position="386"/>
    </location>
</feature>
<keyword evidence="7 23" id="KW-0349">Heme</keyword>
<dbReference type="PROSITE" id="PS51450">
    <property type="entry name" value="LRR"/>
    <property type="match status" value="1"/>
</dbReference>
<dbReference type="SMART" id="SM00082">
    <property type="entry name" value="LRRCT"/>
    <property type="match status" value="1"/>
</dbReference>
<dbReference type="CDD" id="cd09826">
    <property type="entry name" value="peroxidasin_like"/>
    <property type="match status" value="1"/>
</dbReference>
<comment type="cofactor">
    <cofactor evidence="1">
        <name>heme b</name>
        <dbReference type="ChEBI" id="CHEBI:60344"/>
    </cofactor>
</comment>
<evidence type="ECO:0000256" key="8">
    <source>
        <dbReference type="ARBA" id="ARBA00022723"/>
    </source>
</evidence>
<evidence type="ECO:0000256" key="21">
    <source>
        <dbReference type="ARBA" id="ARBA00049501"/>
    </source>
</evidence>
<feature type="chain" id="PRO_5041044456" evidence="24">
    <location>
        <begin position="19"/>
        <end position="1266"/>
    </location>
</feature>
<dbReference type="InterPro" id="IPR036179">
    <property type="entry name" value="Ig-like_dom_sf"/>
</dbReference>
<keyword evidence="28" id="KW-1185">Reference proteome</keyword>
<gene>
    <name evidence="26" type="ORF">DME_LOCUS6156</name>
</gene>
<evidence type="ECO:0000313" key="27">
    <source>
        <dbReference type="Proteomes" id="UP000038040"/>
    </source>
</evidence>
<dbReference type="GO" id="GO:0020037">
    <property type="term" value="F:heme binding"/>
    <property type="evidence" value="ECO:0007669"/>
    <property type="project" value="InterPro"/>
</dbReference>
<dbReference type="WBParaSite" id="DME_0000179601-mRNA-1">
    <property type="protein sequence ID" value="DME_0000179601-mRNA-1"/>
    <property type="gene ID" value="DME_0000179601"/>
</dbReference>
<evidence type="ECO:0000256" key="22">
    <source>
        <dbReference type="ARBA" id="ARBA00061342"/>
    </source>
</evidence>
<dbReference type="InterPro" id="IPR032675">
    <property type="entry name" value="LRR_dom_sf"/>
</dbReference>
<feature type="domain" description="Ig-like" evidence="25">
    <location>
        <begin position="393"/>
        <end position="482"/>
    </location>
</feature>
<dbReference type="Gene3D" id="3.80.10.10">
    <property type="entry name" value="Ribonuclease Inhibitor"/>
    <property type="match status" value="1"/>
</dbReference>
<keyword evidence="15" id="KW-0325">Glycoprotein</keyword>
<reference evidence="26 28" key="2">
    <citation type="submission" date="2018-11" db="EMBL/GenBank/DDBJ databases">
        <authorList>
            <consortium name="Pathogen Informatics"/>
        </authorList>
    </citation>
    <scope>NUCLEOTIDE SEQUENCE [LARGE SCALE GENOMIC DNA]</scope>
</reference>
<dbReference type="GO" id="GO:0006979">
    <property type="term" value="P:response to oxidative stress"/>
    <property type="evidence" value="ECO:0007669"/>
    <property type="project" value="InterPro"/>
</dbReference>
<dbReference type="PRINTS" id="PR00457">
    <property type="entry name" value="ANPEROXIDASE"/>
</dbReference>
<evidence type="ECO:0000256" key="2">
    <source>
        <dbReference type="ARBA" id="ARBA00004613"/>
    </source>
</evidence>
<evidence type="ECO:0000256" key="6">
    <source>
        <dbReference type="ARBA" id="ARBA00022614"/>
    </source>
</evidence>
<evidence type="ECO:0000256" key="14">
    <source>
        <dbReference type="ARBA" id="ARBA00023157"/>
    </source>
</evidence>
<dbReference type="PANTHER" id="PTHR11475:SF140">
    <property type="entry name" value="PEROXIDASIN HOMOLOG PXN-2"/>
    <property type="match status" value="1"/>
</dbReference>
<evidence type="ECO:0000256" key="16">
    <source>
        <dbReference type="ARBA" id="ARBA00023319"/>
    </source>
</evidence>
<evidence type="ECO:0000313" key="28">
    <source>
        <dbReference type="Proteomes" id="UP000274756"/>
    </source>
</evidence>
<dbReference type="EMBL" id="UYYG01001154">
    <property type="protein sequence ID" value="VDN56183.1"/>
    <property type="molecule type" value="Genomic_DNA"/>
</dbReference>
<evidence type="ECO:0000256" key="12">
    <source>
        <dbReference type="ARBA" id="ARBA00023002"/>
    </source>
</evidence>
<dbReference type="FunFam" id="2.60.40.10:FF:000299">
    <property type="entry name" value="protogenin isoform X2"/>
    <property type="match status" value="1"/>
</dbReference>
<dbReference type="GO" id="GO:0004601">
    <property type="term" value="F:peroxidase activity"/>
    <property type="evidence" value="ECO:0007669"/>
    <property type="project" value="UniProtKB-KW"/>
</dbReference>
<evidence type="ECO:0000256" key="10">
    <source>
        <dbReference type="ARBA" id="ARBA00022737"/>
    </source>
</evidence>
<dbReference type="OrthoDB" id="823504at2759"/>
<comment type="similarity">
    <text evidence="3">Belongs to the immunoglobulin superfamily. DCC family.</text>
</comment>
<comment type="similarity">
    <text evidence="22">Belongs to the peroxidase family. XPO subfamily.</text>
</comment>
<dbReference type="STRING" id="318479.A0A158Q370"/>
<accession>A0A158Q370</accession>
<keyword evidence="6" id="KW-0433">Leucine-rich repeat</keyword>
<evidence type="ECO:0000256" key="13">
    <source>
        <dbReference type="ARBA" id="ARBA00023004"/>
    </source>
</evidence>
<evidence type="ECO:0000313" key="26">
    <source>
        <dbReference type="EMBL" id="VDN56183.1"/>
    </source>
</evidence>
<keyword evidence="14" id="KW-1015">Disulfide bond</keyword>
<dbReference type="AlphaFoldDB" id="A0A158Q370"/>
<feature type="signal peptide" evidence="24">
    <location>
        <begin position="1"/>
        <end position="18"/>
    </location>
</feature>
<sequence>MKFEIFICLAAIFSTTISCPSKCTCNYAKTDCRGKALRSIPENIPHDTIFLDLRNNRIVKISKKSFAGLQNLRILHVSHNHIRSIDHDAFDAIPSIRRFFAAGNRLQILRSFSSNPLKELNEADFHSNHIRLIHSTFIDNLPNVESINLAQNHLQNLPDNLFQSSIHSINMEGNPVNCDCRWKDYLKELEERFEGSPRCFYPPELQHKHLKKLNENDFKCLPVKISQKNNQTVLGCSEHYGSFIWLYQNKEIVNGDENFKINLNGDLIIINNSISVNYIQCTKFWYTRKQRQAIDISAAPRFTLKPKSRLYREGVIARLDCEVVGNPQPKIQWFRHGKALKRSRKYEMNYEQTNININPFLESDVGIYTCVATNNHGRIEASASLKMVSSTPPEIFEGPMDQIVSAGSTVRFRCLAKAIPRASITWFFDGSEVPTLRGHYYISNDQTELIISGVTKKDDGTISCMAGNTVGSMTANARLVVSGGNRNYIQNFNIHPLWITDDVVRNAAREASENVEKAIQATQRGLNVTSPADLMRWFHFSVPQTSELSRAREIYEESIRLIQKHIEKAVLQFYVTGLILSPNDLSPNVSFDSVLTKSHMDILMQLAGCSGTQNKDPCNDQCYHSRYRTFDGQCNNQVHTMWGASYMRFRRLLQPIYENGFNIPVGWNPTKLYYGFRKPNPRMVSKEVIRTHSITPHEKYSAMLMQWGQFIDHDLDFTATAISRHAYATGAICNNTCENIDPCFNIPLNSDDLKLLKRQRHACIEFERSSAVCGSGETSLIYRNVAYREQMNIITSYIDGSGIYGSRDEDAYELRELHPDRGLLRYDTTSEVGKPYLPFERDSPMDCRRNHSINNPIRCFLAGDYRANEQVGLTAMHTIFLREHNRLATQLNLVNPRLDGETIYQEARKIVGAMLQHITFNDWLPKVLGKAQFDQLIGSYHSYKLDVDASISNAFATAAFRFGHTLINLVLNRLDGEFKPIASGHLPLKDAFFAPEIIFTGEGIDPLIRGLFASPMKKPLPEELLNMHLTEDLFNRAHEVALDLGAINIQRGRDHGLPGYTQYRKWCNLSAVEEWSDLWGIMPPDVIKKLTELYGHPGNIDLFAGGITEIRKDGSLIGPTFSCIIAEQFRRVRDGDRFWYEKNDVFTEAQLNEIKKVTLARIICDNADKIDRIQQDVFIYPGQNKEFYNQCSRLPHLDIRPWQSCCEASCSIADNRYRGFQRRIILYYDEAVKLENAKNATSSPWQNYILLQTKNGIQLPVERYTH</sequence>
<dbReference type="InterPro" id="IPR007110">
    <property type="entry name" value="Ig-like_dom"/>
</dbReference>
<dbReference type="Pfam" id="PF07679">
    <property type="entry name" value="I-set"/>
    <property type="match status" value="2"/>
</dbReference>
<dbReference type="InterPro" id="IPR003591">
    <property type="entry name" value="Leu-rich_rpt_typical-subtyp"/>
</dbReference>
<dbReference type="InterPro" id="IPR003598">
    <property type="entry name" value="Ig_sub2"/>
</dbReference>
<evidence type="ECO:0000256" key="23">
    <source>
        <dbReference type="PIRSR" id="PIRSR619791-2"/>
    </source>
</evidence>
<reference evidence="29" key="1">
    <citation type="submission" date="2016-04" db="UniProtKB">
        <authorList>
            <consortium name="WormBaseParasite"/>
        </authorList>
    </citation>
    <scope>IDENTIFICATION</scope>
</reference>
<dbReference type="InterPro" id="IPR013098">
    <property type="entry name" value="Ig_I-set"/>
</dbReference>
<keyword evidence="5" id="KW-0575">Peroxidase</keyword>
<dbReference type="InterPro" id="IPR019791">
    <property type="entry name" value="Haem_peroxidase_animal"/>
</dbReference>
<dbReference type="InterPro" id="IPR003599">
    <property type="entry name" value="Ig_sub"/>
</dbReference>
<dbReference type="PROSITE" id="PS51257">
    <property type="entry name" value="PROKAR_LIPOPROTEIN"/>
    <property type="match status" value="1"/>
</dbReference>
<protein>
    <submittedName>
        <fullName evidence="29">Peroxidase</fullName>
    </submittedName>
</protein>
<evidence type="ECO:0000256" key="24">
    <source>
        <dbReference type="SAM" id="SignalP"/>
    </source>
</evidence>
<dbReference type="FunFam" id="1.10.640.10:FF:000001">
    <property type="entry name" value="Peroxidasin homolog"/>
    <property type="match status" value="1"/>
</dbReference>
<evidence type="ECO:0000256" key="4">
    <source>
        <dbReference type="ARBA" id="ARBA00022525"/>
    </source>
</evidence>
<comment type="catalytic activity">
    <reaction evidence="21">
        <text>hypobromite + L-tyrosyl-[protein] + H(+) = 3-bromo-L-tyrosyl-[protein] + H2O</text>
        <dbReference type="Rhea" id="RHEA:69356"/>
        <dbReference type="Rhea" id="RHEA-COMP:10136"/>
        <dbReference type="Rhea" id="RHEA-COMP:17686"/>
        <dbReference type="ChEBI" id="CHEBI:15377"/>
        <dbReference type="ChEBI" id="CHEBI:15378"/>
        <dbReference type="ChEBI" id="CHEBI:29250"/>
        <dbReference type="ChEBI" id="CHEBI:46858"/>
        <dbReference type="ChEBI" id="CHEBI:183512"/>
    </reaction>
    <physiologicalReaction direction="left-to-right" evidence="21">
        <dbReference type="Rhea" id="RHEA:69357"/>
    </physiologicalReaction>
</comment>
<dbReference type="Pfam" id="PF13855">
    <property type="entry name" value="LRR_8"/>
    <property type="match status" value="1"/>
</dbReference>
<evidence type="ECO:0000259" key="25">
    <source>
        <dbReference type="PROSITE" id="PS50835"/>
    </source>
</evidence>
<comment type="catalytic activity">
    <reaction evidence="19">
        <text>L-lysyl-[collagen] + L-methionyl-[collagen] + hypobromite = [collagen]-L-lysyl-N-S-L-methionyl-[collagen] + bromide + H2O + H(+)</text>
        <dbReference type="Rhea" id="RHEA:66024"/>
        <dbReference type="Rhea" id="RHEA-COMP:12751"/>
        <dbReference type="Rhea" id="RHEA-COMP:16949"/>
        <dbReference type="Rhea" id="RHEA-COMP:16951"/>
        <dbReference type="ChEBI" id="CHEBI:15377"/>
        <dbReference type="ChEBI" id="CHEBI:15378"/>
        <dbReference type="ChEBI" id="CHEBI:15858"/>
        <dbReference type="ChEBI" id="CHEBI:16044"/>
        <dbReference type="ChEBI" id="CHEBI:29250"/>
        <dbReference type="ChEBI" id="CHEBI:29969"/>
        <dbReference type="ChEBI" id="CHEBI:166867"/>
    </reaction>
    <physiologicalReaction direction="left-to-right" evidence="19">
        <dbReference type="Rhea" id="RHEA:66025"/>
    </physiologicalReaction>
</comment>
<keyword evidence="11" id="KW-0106">Calcium</keyword>
<dbReference type="Gene3D" id="1.10.640.10">
    <property type="entry name" value="Haem peroxidase domain superfamily, animal type"/>
    <property type="match status" value="1"/>
</dbReference>
<keyword evidence="8 23" id="KW-0479">Metal-binding</keyword>
<evidence type="ECO:0000256" key="9">
    <source>
        <dbReference type="ARBA" id="ARBA00022729"/>
    </source>
</evidence>
<dbReference type="InterPro" id="IPR001611">
    <property type="entry name" value="Leu-rich_rpt"/>
</dbReference>
<dbReference type="SUPFAM" id="SSF48726">
    <property type="entry name" value="Immunoglobulin"/>
    <property type="match status" value="2"/>
</dbReference>
<proteinExistence type="inferred from homology"/>
<keyword evidence="12" id="KW-0560">Oxidoreductase</keyword>
<evidence type="ECO:0000256" key="19">
    <source>
        <dbReference type="ARBA" id="ARBA00048396"/>
    </source>
</evidence>
<dbReference type="InterPro" id="IPR010255">
    <property type="entry name" value="Haem_peroxidase_sf"/>
</dbReference>
<evidence type="ECO:0000256" key="1">
    <source>
        <dbReference type="ARBA" id="ARBA00001970"/>
    </source>
</evidence>
<keyword evidence="10" id="KW-0677">Repeat</keyword>
<comment type="catalytic activity">
    <reaction evidence="18">
        <text>L-lysyl-[collagen] + L-methionyl-[collagen] + H2O2 = [collagen]-L-lysyl-N-S-L-methionyl-[collagen] + 2 H2O + H(+)</text>
        <dbReference type="Rhea" id="RHEA:66020"/>
        <dbReference type="Rhea" id="RHEA-COMP:12751"/>
        <dbReference type="Rhea" id="RHEA-COMP:16949"/>
        <dbReference type="Rhea" id="RHEA-COMP:16951"/>
        <dbReference type="ChEBI" id="CHEBI:15377"/>
        <dbReference type="ChEBI" id="CHEBI:15378"/>
        <dbReference type="ChEBI" id="CHEBI:16044"/>
        <dbReference type="ChEBI" id="CHEBI:16240"/>
        <dbReference type="ChEBI" id="CHEBI:29969"/>
        <dbReference type="ChEBI" id="CHEBI:166867"/>
    </reaction>
    <physiologicalReaction direction="left-to-right" evidence="18">
        <dbReference type="Rhea" id="RHEA:66021"/>
    </physiologicalReaction>
</comment>
<dbReference type="InterPro" id="IPR034824">
    <property type="entry name" value="Peroxidasin_peroxidase"/>
</dbReference>
<dbReference type="GO" id="GO:0005615">
    <property type="term" value="C:extracellular space"/>
    <property type="evidence" value="ECO:0007669"/>
    <property type="project" value="TreeGrafter"/>
</dbReference>
<evidence type="ECO:0000313" key="29">
    <source>
        <dbReference type="WBParaSite" id="DME_0000179601-mRNA-1"/>
    </source>
</evidence>
<dbReference type="InterPro" id="IPR037120">
    <property type="entry name" value="Haem_peroxidase_sf_animal"/>
</dbReference>
<evidence type="ECO:0000256" key="5">
    <source>
        <dbReference type="ARBA" id="ARBA00022559"/>
    </source>
</evidence>
<keyword evidence="13 23" id="KW-0408">Iron</keyword>
<evidence type="ECO:0000256" key="17">
    <source>
        <dbReference type="ARBA" id="ARBA00047544"/>
    </source>
</evidence>
<comment type="subcellular location">
    <subcellularLocation>
        <location evidence="2">Secreted</location>
    </subcellularLocation>
</comment>
<dbReference type="Proteomes" id="UP000274756">
    <property type="component" value="Unassembled WGS sequence"/>
</dbReference>